<evidence type="ECO:0000313" key="1">
    <source>
        <dbReference type="EMBL" id="QAX77813.1"/>
    </source>
</evidence>
<accession>A0ABX5QX31</accession>
<keyword evidence="2" id="KW-1185">Reference proteome</keyword>
<reference evidence="2" key="1">
    <citation type="submission" date="2018-09" db="EMBL/GenBank/DDBJ databases">
        <title>Yersinia hibernicus sp. nov.</title>
        <authorList>
            <person name="Nguyen S.V."/>
            <person name="Mundanda D.M."/>
            <person name="Anes J."/>
            <person name="Fanning S."/>
        </authorList>
    </citation>
    <scope>NUCLEOTIDE SEQUENCE [LARGE SCALE GENOMIC DNA]</scope>
    <source>
        <strain evidence="2">CFS1934</strain>
    </source>
</reference>
<gene>
    <name evidence="1" type="ORF">D5F51_04180</name>
</gene>
<sequence length="184" mass="20313">MAGSIGIKFNVTDFERSLGELISKLEHREPLMRELAAAMGDAAEENFKNQGRPAWMGWSPAYAKKRAGGQILQLSGRLAASIVQESDNDSASVGTNSVYGPIHQFGGEIKRKARKQDVHFKQYKNGEVGNRFVKKSKSNFVQTTTVGAHTIKMPARPFLHLAEQDVEAMETTGLDYFQRVINGA</sequence>
<dbReference type="NCBIfam" id="TIGR01635">
    <property type="entry name" value="tail_comp_S"/>
    <property type="match status" value="1"/>
</dbReference>
<dbReference type="RefSeq" id="WP_129195693.1">
    <property type="nucleotide sequence ID" value="NZ_CABHXI010000025.1"/>
</dbReference>
<dbReference type="Pfam" id="PF05069">
    <property type="entry name" value="Phage_tail_S"/>
    <property type="match status" value="1"/>
</dbReference>
<name>A0ABX5QX31_9GAMM</name>
<evidence type="ECO:0000313" key="2">
    <source>
        <dbReference type="Proteomes" id="UP000288804"/>
    </source>
</evidence>
<proteinExistence type="predicted"/>
<protein>
    <submittedName>
        <fullName evidence="1">Phage virion morphogenesis protein</fullName>
    </submittedName>
</protein>
<dbReference type="EMBL" id="CP032487">
    <property type="protein sequence ID" value="QAX77813.1"/>
    <property type="molecule type" value="Genomic_DNA"/>
</dbReference>
<organism evidence="1 2">
    <name type="scientific">Yersinia hibernica</name>
    <dbReference type="NCBI Taxonomy" id="2339259"/>
    <lineage>
        <taxon>Bacteria</taxon>
        <taxon>Pseudomonadati</taxon>
        <taxon>Pseudomonadota</taxon>
        <taxon>Gammaproteobacteria</taxon>
        <taxon>Enterobacterales</taxon>
        <taxon>Yersiniaceae</taxon>
        <taxon>Yersinia</taxon>
    </lineage>
</organism>
<dbReference type="InterPro" id="IPR006522">
    <property type="entry name" value="Phage_virion_morphogenesis"/>
</dbReference>
<dbReference type="Proteomes" id="UP000288804">
    <property type="component" value="Chromosome"/>
</dbReference>